<accession>A0ABW7XJE8</accession>
<dbReference type="SMART" id="SM01217">
    <property type="entry name" value="Fn3_like"/>
    <property type="match status" value="1"/>
</dbReference>
<dbReference type="GO" id="GO:0016787">
    <property type="term" value="F:hydrolase activity"/>
    <property type="evidence" value="ECO:0007669"/>
    <property type="project" value="UniProtKB-KW"/>
</dbReference>
<name>A0ABW7XJE8_9MICO</name>
<dbReference type="InterPro" id="IPR026891">
    <property type="entry name" value="Fn3-like"/>
</dbReference>
<comment type="caution">
    <text evidence="7">The sequence shown here is derived from an EMBL/GenBank/DDBJ whole genome shotgun (WGS) entry which is preliminary data.</text>
</comment>
<organism evidence="7 8">
    <name type="scientific">Promicromonospora kroppenstedtii</name>
    <dbReference type="NCBI Taxonomy" id="440482"/>
    <lineage>
        <taxon>Bacteria</taxon>
        <taxon>Bacillati</taxon>
        <taxon>Actinomycetota</taxon>
        <taxon>Actinomycetes</taxon>
        <taxon>Micrococcales</taxon>
        <taxon>Promicromonosporaceae</taxon>
        <taxon>Promicromonospora</taxon>
    </lineage>
</organism>
<evidence type="ECO:0000313" key="8">
    <source>
        <dbReference type="Proteomes" id="UP001611580"/>
    </source>
</evidence>
<evidence type="ECO:0000313" key="7">
    <source>
        <dbReference type="EMBL" id="MFI2487455.1"/>
    </source>
</evidence>
<feature type="domain" description="Fibronectin type III-like" evidence="6">
    <location>
        <begin position="645"/>
        <end position="715"/>
    </location>
</feature>
<dbReference type="RefSeq" id="WP_397404190.1">
    <property type="nucleotide sequence ID" value="NZ_JBIRYI010000006.1"/>
</dbReference>
<dbReference type="Gene3D" id="2.60.40.10">
    <property type="entry name" value="Immunoglobulins"/>
    <property type="match status" value="1"/>
</dbReference>
<dbReference type="Gene3D" id="3.20.20.300">
    <property type="entry name" value="Glycoside hydrolase, family 3, N-terminal domain"/>
    <property type="match status" value="2"/>
</dbReference>
<feature type="region of interest" description="Disordered" evidence="5">
    <location>
        <begin position="1"/>
        <end position="22"/>
    </location>
</feature>
<dbReference type="InterPro" id="IPR036881">
    <property type="entry name" value="Glyco_hydro_3_C_sf"/>
</dbReference>
<dbReference type="PROSITE" id="PS00775">
    <property type="entry name" value="GLYCOSYL_HYDROL_F3"/>
    <property type="match status" value="1"/>
</dbReference>
<dbReference type="InterPro" id="IPR013783">
    <property type="entry name" value="Ig-like_fold"/>
</dbReference>
<keyword evidence="4" id="KW-0326">Glycosidase</keyword>
<dbReference type="InterPro" id="IPR036962">
    <property type="entry name" value="Glyco_hydro_3_N_sf"/>
</dbReference>
<dbReference type="EMBL" id="JBIRYI010000006">
    <property type="protein sequence ID" value="MFI2487455.1"/>
    <property type="molecule type" value="Genomic_DNA"/>
</dbReference>
<dbReference type="PANTHER" id="PTHR42715">
    <property type="entry name" value="BETA-GLUCOSIDASE"/>
    <property type="match status" value="1"/>
</dbReference>
<dbReference type="Pfam" id="PF00933">
    <property type="entry name" value="Glyco_hydro_3"/>
    <property type="match status" value="1"/>
</dbReference>
<evidence type="ECO:0000256" key="4">
    <source>
        <dbReference type="RuleBase" id="RU361161"/>
    </source>
</evidence>
<protein>
    <submittedName>
        <fullName evidence="7">Glycoside hydrolase family 3 C-terminal domain-containing protein</fullName>
    </submittedName>
</protein>
<dbReference type="Proteomes" id="UP001611580">
    <property type="component" value="Unassembled WGS sequence"/>
</dbReference>
<dbReference type="SUPFAM" id="SSF51445">
    <property type="entry name" value="(Trans)glycosidases"/>
    <property type="match status" value="1"/>
</dbReference>
<dbReference type="Pfam" id="PF01915">
    <property type="entry name" value="Glyco_hydro_3_C"/>
    <property type="match status" value="1"/>
</dbReference>
<keyword evidence="2 4" id="KW-0378">Hydrolase</keyword>
<dbReference type="Pfam" id="PF14310">
    <property type="entry name" value="Fn3-like"/>
    <property type="match status" value="1"/>
</dbReference>
<dbReference type="InterPro" id="IPR019800">
    <property type="entry name" value="Glyco_hydro_3_AS"/>
</dbReference>
<dbReference type="SUPFAM" id="SSF52279">
    <property type="entry name" value="Beta-D-glucan exohydrolase, C-terminal domain"/>
    <property type="match status" value="1"/>
</dbReference>
<proteinExistence type="inferred from homology"/>
<evidence type="ECO:0000256" key="1">
    <source>
        <dbReference type="ARBA" id="ARBA00005336"/>
    </source>
</evidence>
<evidence type="ECO:0000256" key="5">
    <source>
        <dbReference type="SAM" id="MobiDB-lite"/>
    </source>
</evidence>
<dbReference type="PRINTS" id="PR00133">
    <property type="entry name" value="GLHYDRLASE3"/>
</dbReference>
<dbReference type="Gene3D" id="3.40.50.1700">
    <property type="entry name" value="Glycoside hydrolase family 3 C-terminal domain"/>
    <property type="match status" value="2"/>
</dbReference>
<comment type="similarity">
    <text evidence="1 4">Belongs to the glycosyl hydrolase 3 family.</text>
</comment>
<sequence>MTIEETTEARTAAGSPQISPSAGSRVFDVEHALAALTLEEKASLLSGLDFWTTQPVDRPEVTVPGVMVTDGPHGLRKQAESPDHLGLGTSVPATCFPPAATLGSTWDPALLRRVGEALGRETRANDVAVLLGPGINIKRSPLNGRNFEYLSEDPVISGELGAALVAGIQSQGVGTSLKHFAANNQEADRMRVSADVDERTLREIYLPGFERVVKRAQPWTVMCSYNKINDVYASQNHWLLTEVLRDEWGFTGLVVSDWGAVRDRVAAVAAGLDLEMPATGGRTDAEVVAAVRAGELDEAVVDVAARRVLGLVARSLPALDAARASGEGFDADAHHALAREAAAAGTVLLKNDPVAGPAETSPGPDDLDRRAGTPLLPLASGEGVAVIGELARTPRYQGAGSSQVNPTRLDDALSALRAATGAEVPFAAGYTVDGADAGSGTDATALRDEAVAVAGAAGTVLVFLGLPASYESEGFDRAHLDLPAEQLALLEAVAAVSPRVVVVLANGSAVSVAGWQHLAPAVVEGWLGGQAGGSGVVDVLLGAVNPAGRLAETIPLRLEDNPSYGNFPGELGHVRYGEGLLVGYRWYDARRADVAYPFGHGLSYTTFAYSGVAAEVLRTDAVADDEAAVRVRVTVTNTGDRAGAEVVQAYVADPASQVQRPERELKAFAKVNLAPGESREVTLDLTGRDLAYWHPALRRWVVEGGEFEVAVGASSRDLRGSATVVVDGEDVRLPLEPLSTVAEAMGHPVVGPRIEALVHGGGVADDMLGMIGDMPLTVIADFGMGGFDRAGLTALLAEANG</sequence>
<evidence type="ECO:0000256" key="3">
    <source>
        <dbReference type="ARBA" id="ARBA00023277"/>
    </source>
</evidence>
<keyword evidence="8" id="KW-1185">Reference proteome</keyword>
<gene>
    <name evidence="7" type="ORF">ACH47X_11130</name>
</gene>
<keyword evidence="3" id="KW-0119">Carbohydrate metabolism</keyword>
<dbReference type="InterPro" id="IPR002772">
    <property type="entry name" value="Glyco_hydro_3_C"/>
</dbReference>
<feature type="region of interest" description="Disordered" evidence="5">
    <location>
        <begin position="352"/>
        <end position="372"/>
    </location>
</feature>
<evidence type="ECO:0000259" key="6">
    <source>
        <dbReference type="SMART" id="SM01217"/>
    </source>
</evidence>
<dbReference type="InterPro" id="IPR017853">
    <property type="entry name" value="GH"/>
</dbReference>
<evidence type="ECO:0000256" key="2">
    <source>
        <dbReference type="ARBA" id="ARBA00022801"/>
    </source>
</evidence>
<dbReference type="InterPro" id="IPR001764">
    <property type="entry name" value="Glyco_hydro_3_N"/>
</dbReference>
<reference evidence="7 8" key="1">
    <citation type="submission" date="2024-10" db="EMBL/GenBank/DDBJ databases">
        <title>The Natural Products Discovery Center: Release of the First 8490 Sequenced Strains for Exploring Actinobacteria Biosynthetic Diversity.</title>
        <authorList>
            <person name="Kalkreuter E."/>
            <person name="Kautsar S.A."/>
            <person name="Yang D."/>
            <person name="Bader C.D."/>
            <person name="Teijaro C.N."/>
            <person name="Fluegel L."/>
            <person name="Davis C.M."/>
            <person name="Simpson J.R."/>
            <person name="Lauterbach L."/>
            <person name="Steele A.D."/>
            <person name="Gui C."/>
            <person name="Meng S."/>
            <person name="Li G."/>
            <person name="Viehrig K."/>
            <person name="Ye F."/>
            <person name="Su P."/>
            <person name="Kiefer A.F."/>
            <person name="Nichols A."/>
            <person name="Cepeda A.J."/>
            <person name="Yan W."/>
            <person name="Fan B."/>
            <person name="Jiang Y."/>
            <person name="Adhikari A."/>
            <person name="Zheng C.-J."/>
            <person name="Schuster L."/>
            <person name="Cowan T.M."/>
            <person name="Smanski M.J."/>
            <person name="Chevrette M.G."/>
            <person name="De Carvalho L.P.S."/>
            <person name="Shen B."/>
        </authorList>
    </citation>
    <scope>NUCLEOTIDE SEQUENCE [LARGE SCALE GENOMIC DNA]</scope>
    <source>
        <strain evidence="7 8">NPDC019481</strain>
    </source>
</reference>
<dbReference type="InterPro" id="IPR050288">
    <property type="entry name" value="Cellulose_deg_GH3"/>
</dbReference>
<dbReference type="PANTHER" id="PTHR42715:SF10">
    <property type="entry name" value="BETA-GLUCOSIDASE"/>
    <property type="match status" value="1"/>
</dbReference>